<dbReference type="RefSeq" id="WP_160362699.1">
    <property type="nucleotide sequence ID" value="NZ_JACEIB010000008.1"/>
</dbReference>
<keyword evidence="2" id="KW-0812">Transmembrane</keyword>
<feature type="transmembrane region" description="Helical" evidence="2">
    <location>
        <begin position="6"/>
        <end position="24"/>
    </location>
</feature>
<keyword evidence="1" id="KW-0175">Coiled coil</keyword>
<gene>
    <name evidence="3" type="ORF">HZF05_13230</name>
</gene>
<dbReference type="AlphaFoldDB" id="A0A838L7Q8"/>
<keyword evidence="4" id="KW-1185">Reference proteome</keyword>
<proteinExistence type="predicted"/>
<dbReference type="EMBL" id="JACEIB010000008">
    <property type="protein sequence ID" value="MBA2935057.1"/>
    <property type="molecule type" value="Genomic_DNA"/>
</dbReference>
<evidence type="ECO:0000256" key="2">
    <source>
        <dbReference type="SAM" id="Phobius"/>
    </source>
</evidence>
<dbReference type="Proteomes" id="UP000570166">
    <property type="component" value="Unassembled WGS sequence"/>
</dbReference>
<evidence type="ECO:0000256" key="1">
    <source>
        <dbReference type="SAM" id="Coils"/>
    </source>
</evidence>
<evidence type="ECO:0000313" key="4">
    <source>
        <dbReference type="Proteomes" id="UP000570166"/>
    </source>
</evidence>
<evidence type="ECO:0000313" key="3">
    <source>
        <dbReference type="EMBL" id="MBA2935057.1"/>
    </source>
</evidence>
<feature type="coiled-coil region" evidence="1">
    <location>
        <begin position="36"/>
        <end position="63"/>
    </location>
</feature>
<keyword evidence="2" id="KW-1133">Transmembrane helix</keyword>
<organism evidence="3 4">
    <name type="scientific">Sphingomonas chungangi</name>
    <dbReference type="NCBI Taxonomy" id="2683589"/>
    <lineage>
        <taxon>Bacteria</taxon>
        <taxon>Pseudomonadati</taxon>
        <taxon>Pseudomonadota</taxon>
        <taxon>Alphaproteobacteria</taxon>
        <taxon>Sphingomonadales</taxon>
        <taxon>Sphingomonadaceae</taxon>
        <taxon>Sphingomonas</taxon>
    </lineage>
</organism>
<name>A0A838L7Q8_9SPHN</name>
<reference evidence="3 4" key="1">
    <citation type="submission" date="2020-07" db="EMBL/GenBank/DDBJ databases">
        <authorList>
            <person name="Sun Q."/>
        </authorList>
    </citation>
    <scope>NUCLEOTIDE SEQUENCE [LARGE SCALE GENOMIC DNA]</scope>
    <source>
        <strain evidence="3 4">CGMCC 1.13654</strain>
    </source>
</reference>
<comment type="caution">
    <text evidence="3">The sequence shown here is derived from an EMBL/GenBank/DDBJ whole genome shotgun (WGS) entry which is preliminary data.</text>
</comment>
<keyword evidence="2" id="KW-0472">Membrane</keyword>
<protein>
    <submittedName>
        <fullName evidence="3">Uncharacterized protein</fullName>
    </submittedName>
</protein>
<accession>A0A838L7Q8</accession>
<sequence length="163" mass="17538">MGFTPNQWAIVALVLILGWLIGLLSRSGGAKWRRAYDAELAERRSAESQLAAARERIAVLERQVAGHPVGPGTAGAIGAAAAGNRDDLALIRGVGRSGETNLNDAGIYRYRQIEALSDSDAATLETRLGMKSGTIAYEEWREQAALLREKGVDAHRTRWGTPA</sequence>